<feature type="chain" id="PRO_5047021938" description="SnoaL-like domain-containing protein" evidence="1">
    <location>
        <begin position="19"/>
        <end position="160"/>
    </location>
</feature>
<dbReference type="Gene3D" id="3.10.450.50">
    <property type="match status" value="1"/>
</dbReference>
<dbReference type="RefSeq" id="WP_309726266.1">
    <property type="nucleotide sequence ID" value="NZ_JAVDQA010000001.1"/>
</dbReference>
<dbReference type="InterPro" id="IPR037401">
    <property type="entry name" value="SnoaL-like"/>
</dbReference>
<dbReference type="EMBL" id="JAVDQA010000001">
    <property type="protein sequence ID" value="MDR6299513.1"/>
    <property type="molecule type" value="Genomic_DNA"/>
</dbReference>
<dbReference type="SUPFAM" id="SSF54427">
    <property type="entry name" value="NTF2-like"/>
    <property type="match status" value="1"/>
</dbReference>
<feature type="domain" description="SnoaL-like" evidence="2">
    <location>
        <begin position="23"/>
        <end position="135"/>
    </location>
</feature>
<proteinExistence type="predicted"/>
<keyword evidence="1" id="KW-0732">Signal</keyword>
<protein>
    <recommendedName>
        <fullName evidence="2">SnoaL-like domain-containing protein</fullName>
    </recommendedName>
</protein>
<keyword evidence="4" id="KW-1185">Reference proteome</keyword>
<accession>A0ABU1K1L9</accession>
<gene>
    <name evidence="3" type="ORF">GGR31_000129</name>
</gene>
<comment type="caution">
    <text evidence="3">The sequence shown here is derived from an EMBL/GenBank/DDBJ whole genome shotgun (WGS) entry which is preliminary data.</text>
</comment>
<dbReference type="Proteomes" id="UP001257659">
    <property type="component" value="Unassembled WGS sequence"/>
</dbReference>
<evidence type="ECO:0000313" key="4">
    <source>
        <dbReference type="Proteomes" id="UP001257659"/>
    </source>
</evidence>
<organism evidence="3 4">
    <name type="scientific">Mesonia maritima</name>
    <dbReference type="NCBI Taxonomy" id="1793873"/>
    <lineage>
        <taxon>Bacteria</taxon>
        <taxon>Pseudomonadati</taxon>
        <taxon>Bacteroidota</taxon>
        <taxon>Flavobacteriia</taxon>
        <taxon>Flavobacteriales</taxon>
        <taxon>Flavobacteriaceae</taxon>
        <taxon>Mesonia</taxon>
    </lineage>
</organism>
<feature type="signal peptide" evidence="1">
    <location>
        <begin position="1"/>
        <end position="18"/>
    </location>
</feature>
<dbReference type="InterPro" id="IPR032710">
    <property type="entry name" value="NTF2-like_dom_sf"/>
</dbReference>
<evidence type="ECO:0000259" key="2">
    <source>
        <dbReference type="Pfam" id="PF13474"/>
    </source>
</evidence>
<name>A0ABU1K1L9_9FLAO</name>
<evidence type="ECO:0000313" key="3">
    <source>
        <dbReference type="EMBL" id="MDR6299513.1"/>
    </source>
</evidence>
<reference evidence="3 4" key="1">
    <citation type="submission" date="2023-07" db="EMBL/GenBank/DDBJ databases">
        <title>Genomic Encyclopedia of Type Strains, Phase IV (KMG-IV): sequencing the most valuable type-strain genomes for metagenomic binning, comparative biology and taxonomic classification.</title>
        <authorList>
            <person name="Goeker M."/>
        </authorList>
    </citation>
    <scope>NUCLEOTIDE SEQUENCE [LARGE SCALE GENOMIC DNA]</scope>
    <source>
        <strain evidence="3 4">DSM 102814</strain>
    </source>
</reference>
<evidence type="ECO:0000256" key="1">
    <source>
        <dbReference type="SAM" id="SignalP"/>
    </source>
</evidence>
<dbReference type="Pfam" id="PF13474">
    <property type="entry name" value="SnoaL_3"/>
    <property type="match status" value="1"/>
</dbReference>
<sequence length="160" mass="18752">MKKVLFFLLFLSSITFQAQEKEIEERLENWHNAAAEANFEEYFSYFTKDAIFIGTDPTEYWSIEAFKNFSKPYFDKGKAWSFTAIDRNIYNSKNAKIVWFDELLQTQMGLCRGSGILKLVNGNWMIAHYVLSISIPNENVEAVTNLKKNFEEKFIQQNSK</sequence>